<dbReference type="AlphaFoldDB" id="A0A1Q9A282"/>
<dbReference type="Proteomes" id="UP000185598">
    <property type="component" value="Unassembled WGS sequence"/>
</dbReference>
<dbReference type="GO" id="GO:0005507">
    <property type="term" value="F:copper ion binding"/>
    <property type="evidence" value="ECO:0007669"/>
    <property type="project" value="InterPro"/>
</dbReference>
<keyword evidence="6" id="KW-0186">Copper</keyword>
<evidence type="ECO:0000259" key="8">
    <source>
        <dbReference type="Pfam" id="PF04234"/>
    </source>
</evidence>
<dbReference type="STRING" id="887144.BJF91_01070"/>
<evidence type="ECO:0000256" key="1">
    <source>
        <dbReference type="ARBA" id="ARBA00004418"/>
    </source>
</evidence>
<dbReference type="InterPro" id="IPR007348">
    <property type="entry name" value="CopC_dom"/>
</dbReference>
<dbReference type="InterPro" id="IPR014756">
    <property type="entry name" value="Ig_E-set"/>
</dbReference>
<comment type="caution">
    <text evidence="10">The sequence shown here is derived from an EMBL/GenBank/DDBJ whole genome shotgun (WGS) entry which is preliminary data.</text>
</comment>
<comment type="similarity">
    <text evidence="2">Belongs to the CopC family.</text>
</comment>
<sequence length="123" mass="12668">MSFTRKTIAAIAFAAVTAIAGQAFAHAHLATATPADKATVASAPKTIDLTFTEALEAKFSGVDVLDTQQQKVKIGEAVLSKDGKGLSVPVTGTLAPGAYTVEWHVLSVDGHKSNGTTSFTVKP</sequence>
<dbReference type="InterPro" id="IPR032694">
    <property type="entry name" value="CopC/D"/>
</dbReference>
<keyword evidence="11" id="KW-1185">Reference proteome</keyword>
<evidence type="ECO:0000313" key="12">
    <source>
        <dbReference type="Proteomes" id="UP000544107"/>
    </source>
</evidence>
<dbReference type="GO" id="GO:0005886">
    <property type="term" value="C:plasma membrane"/>
    <property type="evidence" value="ECO:0007669"/>
    <property type="project" value="TreeGrafter"/>
</dbReference>
<evidence type="ECO:0000256" key="3">
    <source>
        <dbReference type="ARBA" id="ARBA00022723"/>
    </source>
</evidence>
<organism evidence="10 11">
    <name type="scientific">Allorhizobium taibaishanense</name>
    <dbReference type="NCBI Taxonomy" id="887144"/>
    <lineage>
        <taxon>Bacteria</taxon>
        <taxon>Pseudomonadati</taxon>
        <taxon>Pseudomonadota</taxon>
        <taxon>Alphaproteobacteria</taxon>
        <taxon>Hyphomicrobiales</taxon>
        <taxon>Rhizobiaceae</taxon>
        <taxon>Rhizobium/Agrobacterium group</taxon>
        <taxon>Allorhizobium</taxon>
    </lineage>
</organism>
<feature type="chain" id="PRO_5044564262" evidence="7">
    <location>
        <begin position="26"/>
        <end position="123"/>
    </location>
</feature>
<evidence type="ECO:0000256" key="4">
    <source>
        <dbReference type="ARBA" id="ARBA00022729"/>
    </source>
</evidence>
<reference evidence="9 12" key="2">
    <citation type="submission" date="2020-08" db="EMBL/GenBank/DDBJ databases">
        <title>Genomic Encyclopedia of Type Strains, Phase IV (KMG-IV): sequencing the most valuable type-strain genomes for metagenomic binning, comparative biology and taxonomic classification.</title>
        <authorList>
            <person name="Goeker M."/>
        </authorList>
    </citation>
    <scope>NUCLEOTIDE SEQUENCE [LARGE SCALE GENOMIC DNA]</scope>
    <source>
        <strain evidence="9 12">DSM 100021</strain>
    </source>
</reference>
<dbReference type="GO" id="GO:0042597">
    <property type="term" value="C:periplasmic space"/>
    <property type="evidence" value="ECO:0007669"/>
    <property type="project" value="UniProtKB-SubCell"/>
</dbReference>
<dbReference type="NCBIfam" id="NF033814">
    <property type="entry name" value="copper_CopC"/>
    <property type="match status" value="1"/>
</dbReference>
<keyword evidence="4 7" id="KW-0732">Signal</keyword>
<dbReference type="PANTHER" id="PTHR34820">
    <property type="entry name" value="INNER MEMBRANE PROTEIN YEBZ"/>
    <property type="match status" value="1"/>
</dbReference>
<dbReference type="SUPFAM" id="SSF81296">
    <property type="entry name" value="E set domains"/>
    <property type="match status" value="1"/>
</dbReference>
<evidence type="ECO:0000313" key="9">
    <source>
        <dbReference type="EMBL" id="MBB4009136.1"/>
    </source>
</evidence>
<protein>
    <submittedName>
        <fullName evidence="10">Cu resistance protein</fullName>
    </submittedName>
</protein>
<evidence type="ECO:0000313" key="11">
    <source>
        <dbReference type="Proteomes" id="UP000185598"/>
    </source>
</evidence>
<gene>
    <name evidence="10" type="ORF">BJF91_01070</name>
    <name evidence="9" type="ORF">GGQ71_003418</name>
</gene>
<evidence type="ECO:0000256" key="5">
    <source>
        <dbReference type="ARBA" id="ARBA00022764"/>
    </source>
</evidence>
<dbReference type="InterPro" id="IPR014755">
    <property type="entry name" value="Cu-Rt/internalin_Ig-like"/>
</dbReference>
<dbReference type="RefSeq" id="WP_075615888.1">
    <property type="nucleotide sequence ID" value="NZ_JACIED010000004.1"/>
</dbReference>
<evidence type="ECO:0000256" key="6">
    <source>
        <dbReference type="ARBA" id="ARBA00023008"/>
    </source>
</evidence>
<feature type="signal peptide" evidence="7">
    <location>
        <begin position="1"/>
        <end position="25"/>
    </location>
</feature>
<keyword evidence="5" id="KW-0574">Periplasm</keyword>
<feature type="domain" description="CopC" evidence="8">
    <location>
        <begin position="26"/>
        <end position="121"/>
    </location>
</feature>
<reference evidence="10 11" key="1">
    <citation type="submission" date="2016-09" db="EMBL/GenBank/DDBJ databases">
        <title>Rhizobium oryziradicis sp. nov., isolated from the root of rice.</title>
        <authorList>
            <person name="Zhao J."/>
            <person name="Zhang X."/>
        </authorList>
    </citation>
    <scope>NUCLEOTIDE SEQUENCE [LARGE SCALE GENOMIC DNA]</scope>
    <source>
        <strain evidence="10 11">14971</strain>
    </source>
</reference>
<dbReference type="OrthoDB" id="9796814at2"/>
<name>A0A1Q9A282_9HYPH</name>
<comment type="subcellular location">
    <subcellularLocation>
        <location evidence="1">Periplasm</location>
    </subcellularLocation>
</comment>
<evidence type="ECO:0000256" key="7">
    <source>
        <dbReference type="SAM" id="SignalP"/>
    </source>
</evidence>
<keyword evidence="3" id="KW-0479">Metal-binding</keyword>
<dbReference type="GO" id="GO:0006825">
    <property type="term" value="P:copper ion transport"/>
    <property type="evidence" value="ECO:0007669"/>
    <property type="project" value="InterPro"/>
</dbReference>
<evidence type="ECO:0000256" key="2">
    <source>
        <dbReference type="ARBA" id="ARBA00010509"/>
    </source>
</evidence>
<dbReference type="Gene3D" id="2.60.40.1220">
    <property type="match status" value="1"/>
</dbReference>
<dbReference type="PANTHER" id="PTHR34820:SF4">
    <property type="entry name" value="INNER MEMBRANE PROTEIN YEBZ"/>
    <property type="match status" value="1"/>
</dbReference>
<accession>A0A1Q9A282</accession>
<proteinExistence type="inferred from homology"/>
<dbReference type="Pfam" id="PF04234">
    <property type="entry name" value="CopC"/>
    <property type="match status" value="1"/>
</dbReference>
<dbReference type="EMBL" id="MKIN01000023">
    <property type="protein sequence ID" value="OLP48574.1"/>
    <property type="molecule type" value="Genomic_DNA"/>
</dbReference>
<dbReference type="GO" id="GO:0046688">
    <property type="term" value="P:response to copper ion"/>
    <property type="evidence" value="ECO:0007669"/>
    <property type="project" value="InterPro"/>
</dbReference>
<dbReference type="InterPro" id="IPR047685">
    <property type="entry name" value="CopC-like"/>
</dbReference>
<evidence type="ECO:0000313" key="10">
    <source>
        <dbReference type="EMBL" id="OLP48574.1"/>
    </source>
</evidence>
<dbReference type="Proteomes" id="UP000544107">
    <property type="component" value="Unassembled WGS sequence"/>
</dbReference>
<dbReference type="EMBL" id="JACIED010000004">
    <property type="protein sequence ID" value="MBB4009136.1"/>
    <property type="molecule type" value="Genomic_DNA"/>
</dbReference>